<dbReference type="PANTHER" id="PTHR43712:SF2">
    <property type="entry name" value="O-METHYLTRANSFERASE CICE"/>
    <property type="match status" value="1"/>
</dbReference>
<organism evidence="5 6">
    <name type="scientific">Roseicitreum antarcticum</name>
    <dbReference type="NCBI Taxonomy" id="564137"/>
    <lineage>
        <taxon>Bacteria</taxon>
        <taxon>Pseudomonadati</taxon>
        <taxon>Pseudomonadota</taxon>
        <taxon>Alphaproteobacteria</taxon>
        <taxon>Rhodobacterales</taxon>
        <taxon>Paracoccaceae</taxon>
        <taxon>Roseicitreum</taxon>
    </lineage>
</organism>
<dbReference type="EMBL" id="FNOM01000001">
    <property type="protein sequence ID" value="SDW17913.1"/>
    <property type="molecule type" value="Genomic_DNA"/>
</dbReference>
<evidence type="ECO:0000259" key="4">
    <source>
        <dbReference type="Pfam" id="PF00891"/>
    </source>
</evidence>
<gene>
    <name evidence="5" type="ORF">SAMN04488238_101290</name>
</gene>
<dbReference type="AlphaFoldDB" id="A0A1H2REI9"/>
<dbReference type="InterPro" id="IPR016461">
    <property type="entry name" value="COMT-like"/>
</dbReference>
<name>A0A1H2REI9_9RHOB</name>
<reference evidence="5 6" key="1">
    <citation type="submission" date="2016-10" db="EMBL/GenBank/DDBJ databases">
        <authorList>
            <person name="de Groot N.N."/>
        </authorList>
    </citation>
    <scope>NUCLEOTIDE SEQUENCE [LARGE SCALE GENOMIC DNA]</scope>
    <source>
        <strain evidence="5 6">CGMCC 1.8894</strain>
    </source>
</reference>
<dbReference type="InterPro" id="IPR029063">
    <property type="entry name" value="SAM-dependent_MTases_sf"/>
</dbReference>
<dbReference type="InterPro" id="IPR036388">
    <property type="entry name" value="WH-like_DNA-bd_sf"/>
</dbReference>
<dbReference type="STRING" id="564137.SAMN04488238_101290"/>
<dbReference type="GO" id="GO:0032259">
    <property type="term" value="P:methylation"/>
    <property type="evidence" value="ECO:0007669"/>
    <property type="project" value="UniProtKB-KW"/>
</dbReference>
<dbReference type="PROSITE" id="PS51683">
    <property type="entry name" value="SAM_OMT_II"/>
    <property type="match status" value="1"/>
</dbReference>
<dbReference type="Pfam" id="PF00891">
    <property type="entry name" value="Methyltransf_2"/>
    <property type="match status" value="1"/>
</dbReference>
<evidence type="ECO:0000313" key="5">
    <source>
        <dbReference type="EMBL" id="SDW17913.1"/>
    </source>
</evidence>
<proteinExistence type="predicted"/>
<dbReference type="SUPFAM" id="SSF53335">
    <property type="entry name" value="S-adenosyl-L-methionine-dependent methyltransferases"/>
    <property type="match status" value="1"/>
</dbReference>
<keyword evidence="2 5" id="KW-0808">Transferase</keyword>
<dbReference type="Gene3D" id="3.40.50.150">
    <property type="entry name" value="Vaccinia Virus protein VP39"/>
    <property type="match status" value="1"/>
</dbReference>
<evidence type="ECO:0000256" key="1">
    <source>
        <dbReference type="ARBA" id="ARBA00022603"/>
    </source>
</evidence>
<evidence type="ECO:0000256" key="3">
    <source>
        <dbReference type="ARBA" id="ARBA00022691"/>
    </source>
</evidence>
<dbReference type="Proteomes" id="UP000198539">
    <property type="component" value="Unassembled WGS sequence"/>
</dbReference>
<keyword evidence="1 5" id="KW-0489">Methyltransferase</keyword>
<keyword evidence="6" id="KW-1185">Reference proteome</keyword>
<dbReference type="PANTHER" id="PTHR43712">
    <property type="entry name" value="PUTATIVE (AFU_ORTHOLOGUE AFUA_4G14580)-RELATED"/>
    <property type="match status" value="1"/>
</dbReference>
<evidence type="ECO:0000256" key="2">
    <source>
        <dbReference type="ARBA" id="ARBA00022679"/>
    </source>
</evidence>
<evidence type="ECO:0000313" key="6">
    <source>
        <dbReference type="Proteomes" id="UP000198539"/>
    </source>
</evidence>
<feature type="domain" description="O-methyltransferase C-terminal" evidence="4">
    <location>
        <begin position="141"/>
        <end position="353"/>
    </location>
</feature>
<dbReference type="Gene3D" id="1.10.287.1350">
    <property type="match status" value="1"/>
</dbReference>
<keyword evidence="3" id="KW-0949">S-adenosyl-L-methionine</keyword>
<dbReference type="InterPro" id="IPR001077">
    <property type="entry name" value="COMT_C"/>
</dbReference>
<protein>
    <submittedName>
        <fullName evidence="5">Demethylspheroidene O-methyltransferase</fullName>
    </submittedName>
</protein>
<sequence length="375" mass="40588">MAFDQPTPVHAPTPQGWRGRLNRLVGRPAFQAWAARFPLTRRRTRAEGSAIFDLMSGFVYSQVLFALVELDLLIRLRDTPLASGDLPDLPAQRMEALLLAATALGLMRRTSGEKFQTSLRGAAIPGVPGLTDMIRHHAIFYRDMADPLAVLRGEKDTELAHFWPYVFGADSGIAPADAGRYSQLMADSQALVAMETLTQTDLRGAAKLMDIGGGSGVFLQHVAQQYPELSLELMDLPQVMDAARARLAQHGLGARVALHPGSFRDDAIPGGADAMSLIRVLYDHDDATVDTLLAQVFAALPAGGRLIISEPMAGGAHPNRSGDAYFAFYTMAMRTGRARSQAEIAQRLTRAGFTGIQTPRPARAFVTSVVTARKP</sequence>
<dbReference type="Gene3D" id="1.10.10.10">
    <property type="entry name" value="Winged helix-like DNA-binding domain superfamily/Winged helix DNA-binding domain"/>
    <property type="match status" value="1"/>
</dbReference>
<dbReference type="RefSeq" id="WP_223814158.1">
    <property type="nucleotide sequence ID" value="NZ_CP061498.1"/>
</dbReference>
<dbReference type="GO" id="GO:0008171">
    <property type="term" value="F:O-methyltransferase activity"/>
    <property type="evidence" value="ECO:0007669"/>
    <property type="project" value="InterPro"/>
</dbReference>
<accession>A0A1H2REI9</accession>
<dbReference type="CDD" id="cd02440">
    <property type="entry name" value="AdoMet_MTases"/>
    <property type="match status" value="1"/>
</dbReference>